<dbReference type="EMBL" id="HG994368">
    <property type="protein sequence ID" value="CAF1854247.1"/>
    <property type="molecule type" value="Genomic_DNA"/>
</dbReference>
<dbReference type="AlphaFoldDB" id="A0A816JIC3"/>
<dbReference type="GO" id="GO:0006508">
    <property type="term" value="P:proteolysis"/>
    <property type="evidence" value="ECO:0007669"/>
    <property type="project" value="UniProtKB-KW"/>
</dbReference>
<reference evidence="6" key="1">
    <citation type="submission" date="2021-01" db="EMBL/GenBank/DDBJ databases">
        <authorList>
            <consortium name="Genoscope - CEA"/>
            <person name="William W."/>
        </authorList>
    </citation>
    <scope>NUCLEOTIDE SEQUENCE</scope>
</reference>
<name>A0A816JIC3_BRANA</name>
<feature type="compositionally biased region" description="Acidic residues" evidence="4">
    <location>
        <begin position="487"/>
        <end position="522"/>
    </location>
</feature>
<feature type="compositionally biased region" description="Basic and acidic residues" evidence="4">
    <location>
        <begin position="10"/>
        <end position="27"/>
    </location>
</feature>
<dbReference type="PANTHER" id="PTHR48449:SF1">
    <property type="entry name" value="DUF1985 DOMAIN-CONTAINING PROTEIN"/>
    <property type="match status" value="1"/>
</dbReference>
<dbReference type="Pfam" id="PF02902">
    <property type="entry name" value="Peptidase_C48"/>
    <property type="match status" value="1"/>
</dbReference>
<keyword evidence="2" id="KW-0645">Protease</keyword>
<evidence type="ECO:0000256" key="2">
    <source>
        <dbReference type="ARBA" id="ARBA00022670"/>
    </source>
</evidence>
<dbReference type="SUPFAM" id="SSF54001">
    <property type="entry name" value="Cysteine proteinases"/>
    <property type="match status" value="1"/>
</dbReference>
<evidence type="ECO:0000256" key="3">
    <source>
        <dbReference type="ARBA" id="ARBA00022801"/>
    </source>
</evidence>
<dbReference type="Pfam" id="PF09331">
    <property type="entry name" value="DUF1985"/>
    <property type="match status" value="1"/>
</dbReference>
<dbReference type="GO" id="GO:0008234">
    <property type="term" value="F:cysteine-type peptidase activity"/>
    <property type="evidence" value="ECO:0007669"/>
    <property type="project" value="InterPro"/>
</dbReference>
<evidence type="ECO:0000256" key="1">
    <source>
        <dbReference type="ARBA" id="ARBA00005234"/>
    </source>
</evidence>
<protein>
    <submittedName>
        <fullName evidence="6">(rape) hypothetical protein</fullName>
    </submittedName>
</protein>
<organism evidence="6">
    <name type="scientific">Brassica napus</name>
    <name type="common">Rape</name>
    <dbReference type="NCBI Taxonomy" id="3708"/>
    <lineage>
        <taxon>Eukaryota</taxon>
        <taxon>Viridiplantae</taxon>
        <taxon>Streptophyta</taxon>
        <taxon>Embryophyta</taxon>
        <taxon>Tracheophyta</taxon>
        <taxon>Spermatophyta</taxon>
        <taxon>Magnoliopsida</taxon>
        <taxon>eudicotyledons</taxon>
        <taxon>Gunneridae</taxon>
        <taxon>Pentapetalae</taxon>
        <taxon>rosids</taxon>
        <taxon>malvids</taxon>
        <taxon>Brassicales</taxon>
        <taxon>Brassicaceae</taxon>
        <taxon>Brassiceae</taxon>
        <taxon>Brassica</taxon>
    </lineage>
</organism>
<feature type="domain" description="Ubiquitin-like protease family profile" evidence="5">
    <location>
        <begin position="841"/>
        <end position="1045"/>
    </location>
</feature>
<dbReference type="InterPro" id="IPR003653">
    <property type="entry name" value="Peptidase_C48_C"/>
</dbReference>
<dbReference type="Proteomes" id="UP001295469">
    <property type="component" value="Chromosome C04"/>
</dbReference>
<dbReference type="Gene3D" id="3.40.395.10">
    <property type="entry name" value="Adenoviral Proteinase, Chain A"/>
    <property type="match status" value="1"/>
</dbReference>
<proteinExistence type="inferred from homology"/>
<feature type="region of interest" description="Disordered" evidence="4">
    <location>
        <begin position="436"/>
        <end position="550"/>
    </location>
</feature>
<dbReference type="InterPro" id="IPR015410">
    <property type="entry name" value="DUF1985"/>
</dbReference>
<sequence>MTTRRRRPGKEHVGEEDKPGGRPDERLPERLFATDRYPSRRLNVYSSLNFLVAVKDVLRGTPEMDRIMGSCFGKLFELPVHRCSYPSVMIHTLLARQLVTKKRYEAWPVFGGNPLRFPMVEFGRVTGLPCGEFEEGYVVEMKPKYKEEDYAYWDKLFDSRRDIMIPDVVQMVTEDLTISRSRRLKLCLIIIVDGVLIASTHPARPTLKHVKRVENLKNFLAFQWGRESFYWTATDMIPPKRVMGVCDDPPGEFCTKLRQKTKKMTGLPLALQLVAYECIPQLLARLGGNDDLKIIDCESLPQHTGLNLVDVLEAEHHSELTVQPMMEIGPNKPDGWGELDDEIHDRRMKNMVRLIEDGHNFTKSMWRGGDAAEDLYDHEKHKAANKRKRQAGSSRTNVGEACVEAETGEHILPEADFGRRKRTGVTPRKEIFCSGGRVKEKKKNSAGAAEVEEQRDKTKSPIVKDVGEDVSVDVDDVGIGNEKLPAESEDVEAEEEEDSEDSVGEDVESEDDEEEEDEDDEQDKGSRATDVEMEGMSSEEPPEVHAPLKEGDGVPLQWVDAGATAKSGCVLYKATTSKTFFGCGDGGASGKIAVGEAKDGANVAQDGDEAESKESDGVIAKEHVGSSGDGGIGDCTTKVSQVSCTYGQSVALYVRVNGLTVFQGKDDNPSTRAEDVGVADLEERTEELFGLRKLVGAILMGASGELGVGLLANAVMKVRCTNCCELYIYCVQSGAWRKMNLLKEGHLLLVVGRRVMKPKDLGRCVVDGVVDVADAGAVKPRDGGEMITCSSDSSPCPRSEKHKPPEAEANLASLLLAKEPFSIEQIVHAVEDIDFGYFEKVLLGNPEVYVIPNPSLVKLIYVGCIGDFLCFLQQHMEVLVDYVSERHGAQLKENRAMFVDPWFVYHLLGKARSFKAATYKGRVFSDPKLAGYLTQEGKKLGVDVDKVYGPMIWRKNHWVGLAINIPTWSVQVFDSDHSLRSLEEVMVIMSPIARMLPYLVRKVCPAEFLLGHGLEPFAVERLEFVYQNRRSGDCGPVAVKFLELSATAVEQPWVGNLTDNAVDILRKQYVMDVYQDWIVPLYMGGDAAN</sequence>
<dbReference type="InterPro" id="IPR038765">
    <property type="entry name" value="Papain-like_cys_pep_sf"/>
</dbReference>
<evidence type="ECO:0000313" key="6">
    <source>
        <dbReference type="EMBL" id="CAF1854247.1"/>
    </source>
</evidence>
<gene>
    <name evidence="6" type="ORF">DARMORV10_C04P39370.1</name>
</gene>
<evidence type="ECO:0000256" key="4">
    <source>
        <dbReference type="SAM" id="MobiDB-lite"/>
    </source>
</evidence>
<dbReference type="PANTHER" id="PTHR48449">
    <property type="entry name" value="DUF1985 DOMAIN-CONTAINING PROTEIN"/>
    <property type="match status" value="1"/>
</dbReference>
<evidence type="ECO:0000259" key="5">
    <source>
        <dbReference type="PROSITE" id="PS50600"/>
    </source>
</evidence>
<dbReference type="PROSITE" id="PS50600">
    <property type="entry name" value="ULP_PROTEASE"/>
    <property type="match status" value="1"/>
</dbReference>
<feature type="region of interest" description="Disordered" evidence="4">
    <location>
        <begin position="1"/>
        <end position="27"/>
    </location>
</feature>
<keyword evidence="3" id="KW-0378">Hydrolase</keyword>
<accession>A0A816JIC3</accession>
<comment type="similarity">
    <text evidence="1">Belongs to the peptidase C48 family.</text>
</comment>